<sequence>MVVSGIPDFTEHHAREIANMSIDLVVACQHFVIPHLPDEPLKIRVGLHSGPVCAGVVGIKMPRYCLFGNTVQITSSMESNSIEYKIQISDACYKFLAPYGHFDLEERGKLTVMGKEWTTYWLHGRLPGYDPFASSD</sequence>
<dbReference type="Proteomes" id="UP001164746">
    <property type="component" value="Chromosome 13"/>
</dbReference>
<proteinExistence type="predicted"/>
<keyword evidence="9" id="KW-1185">Reference proteome</keyword>
<evidence type="ECO:0000313" key="9">
    <source>
        <dbReference type="Proteomes" id="UP001164746"/>
    </source>
</evidence>
<name>A0ABY7G095_MYAAR</name>
<evidence type="ECO:0000259" key="7">
    <source>
        <dbReference type="PROSITE" id="PS50125"/>
    </source>
</evidence>
<keyword evidence="2" id="KW-0812">Transmembrane</keyword>
<comment type="subcellular location">
    <subcellularLocation>
        <location evidence="1">Membrane</location>
    </subcellularLocation>
</comment>
<dbReference type="Gene3D" id="3.30.70.1230">
    <property type="entry name" value="Nucleotide cyclase"/>
    <property type="match status" value="1"/>
</dbReference>
<evidence type="ECO:0000256" key="4">
    <source>
        <dbReference type="ARBA" id="ARBA00022989"/>
    </source>
</evidence>
<dbReference type="PANTHER" id="PTHR11920:SF507">
    <property type="entry name" value="GUANYLATE CYCLASE"/>
    <property type="match status" value="1"/>
</dbReference>
<evidence type="ECO:0000256" key="6">
    <source>
        <dbReference type="ARBA" id="ARBA00023239"/>
    </source>
</evidence>
<dbReference type="InterPro" id="IPR050401">
    <property type="entry name" value="Cyclic_nucleotide_synthase"/>
</dbReference>
<organism evidence="8 9">
    <name type="scientific">Mya arenaria</name>
    <name type="common">Soft-shell clam</name>
    <dbReference type="NCBI Taxonomy" id="6604"/>
    <lineage>
        <taxon>Eukaryota</taxon>
        <taxon>Metazoa</taxon>
        <taxon>Spiralia</taxon>
        <taxon>Lophotrochozoa</taxon>
        <taxon>Mollusca</taxon>
        <taxon>Bivalvia</taxon>
        <taxon>Autobranchia</taxon>
        <taxon>Heteroconchia</taxon>
        <taxon>Euheterodonta</taxon>
        <taxon>Imparidentia</taxon>
        <taxon>Neoheterodontei</taxon>
        <taxon>Myida</taxon>
        <taxon>Myoidea</taxon>
        <taxon>Myidae</taxon>
        <taxon>Mya</taxon>
    </lineage>
</organism>
<dbReference type="SMART" id="SM00044">
    <property type="entry name" value="CYCc"/>
    <property type="match status" value="1"/>
</dbReference>
<dbReference type="PROSITE" id="PS50125">
    <property type="entry name" value="GUANYLATE_CYCLASE_2"/>
    <property type="match status" value="1"/>
</dbReference>
<gene>
    <name evidence="8" type="ORF">MAR_038445</name>
</gene>
<feature type="domain" description="Guanylate cyclase" evidence="7">
    <location>
        <begin position="1"/>
        <end position="78"/>
    </location>
</feature>
<accession>A0ABY7G095</accession>
<dbReference type="CDD" id="cd07302">
    <property type="entry name" value="CHD"/>
    <property type="match status" value="1"/>
</dbReference>
<keyword evidence="6" id="KW-0456">Lyase</keyword>
<evidence type="ECO:0000256" key="2">
    <source>
        <dbReference type="ARBA" id="ARBA00022692"/>
    </source>
</evidence>
<keyword evidence="4" id="KW-1133">Transmembrane helix</keyword>
<evidence type="ECO:0000256" key="5">
    <source>
        <dbReference type="ARBA" id="ARBA00023136"/>
    </source>
</evidence>
<protein>
    <submittedName>
        <fullName evidence="8">GCY28-like protein</fullName>
    </submittedName>
</protein>
<dbReference type="InterPro" id="IPR001054">
    <property type="entry name" value="A/G_cyclase"/>
</dbReference>
<dbReference type="InterPro" id="IPR029787">
    <property type="entry name" value="Nucleotide_cyclase"/>
</dbReference>
<evidence type="ECO:0000256" key="3">
    <source>
        <dbReference type="ARBA" id="ARBA00022741"/>
    </source>
</evidence>
<evidence type="ECO:0000313" key="8">
    <source>
        <dbReference type="EMBL" id="WAR24776.1"/>
    </source>
</evidence>
<dbReference type="EMBL" id="CP111024">
    <property type="protein sequence ID" value="WAR24776.1"/>
    <property type="molecule type" value="Genomic_DNA"/>
</dbReference>
<evidence type="ECO:0000256" key="1">
    <source>
        <dbReference type="ARBA" id="ARBA00004370"/>
    </source>
</evidence>
<reference evidence="8" key="1">
    <citation type="submission" date="2022-11" db="EMBL/GenBank/DDBJ databases">
        <title>Centuries of genome instability and evolution in soft-shell clam transmissible cancer (bioRxiv).</title>
        <authorList>
            <person name="Hart S.F.M."/>
            <person name="Yonemitsu M.A."/>
            <person name="Giersch R.M."/>
            <person name="Beal B.F."/>
            <person name="Arriagada G."/>
            <person name="Davis B.W."/>
            <person name="Ostrander E.A."/>
            <person name="Goff S.P."/>
            <person name="Metzger M.J."/>
        </authorList>
    </citation>
    <scope>NUCLEOTIDE SEQUENCE</scope>
    <source>
        <strain evidence="8">MELC-2E11</strain>
        <tissue evidence="8">Siphon/mantle</tissue>
    </source>
</reference>
<dbReference type="SUPFAM" id="SSF55073">
    <property type="entry name" value="Nucleotide cyclase"/>
    <property type="match status" value="1"/>
</dbReference>
<keyword evidence="5" id="KW-0472">Membrane</keyword>
<dbReference type="PANTHER" id="PTHR11920">
    <property type="entry name" value="GUANYLYL CYCLASE"/>
    <property type="match status" value="1"/>
</dbReference>
<keyword evidence="3" id="KW-0547">Nucleotide-binding</keyword>
<dbReference type="Pfam" id="PF00211">
    <property type="entry name" value="Guanylate_cyc"/>
    <property type="match status" value="1"/>
</dbReference>